<dbReference type="RefSeq" id="WP_307286511.1">
    <property type="nucleotide sequence ID" value="NZ_JAUSVX010000034.1"/>
</dbReference>
<gene>
    <name evidence="1" type="ORF">QO011_008409</name>
</gene>
<organism evidence="1 2">
    <name type="scientific">Labrys wisconsinensis</name>
    <dbReference type="NCBI Taxonomy" id="425677"/>
    <lineage>
        <taxon>Bacteria</taxon>
        <taxon>Pseudomonadati</taxon>
        <taxon>Pseudomonadota</taxon>
        <taxon>Alphaproteobacteria</taxon>
        <taxon>Hyphomicrobiales</taxon>
        <taxon>Xanthobacteraceae</taxon>
        <taxon>Labrys</taxon>
    </lineage>
</organism>
<dbReference type="EMBL" id="JAUSVX010000034">
    <property type="protein sequence ID" value="MDQ0475366.1"/>
    <property type="molecule type" value="Genomic_DNA"/>
</dbReference>
<dbReference type="Proteomes" id="UP001242480">
    <property type="component" value="Unassembled WGS sequence"/>
</dbReference>
<protein>
    <recommendedName>
        <fullName evidence="3">DUF1127 domain-containing protein</fullName>
    </recommendedName>
</protein>
<evidence type="ECO:0000313" key="1">
    <source>
        <dbReference type="EMBL" id="MDQ0475366.1"/>
    </source>
</evidence>
<comment type="caution">
    <text evidence="1">The sequence shown here is derived from an EMBL/GenBank/DDBJ whole genome shotgun (WGS) entry which is preliminary data.</text>
</comment>
<name>A0ABU0JPF1_9HYPH</name>
<reference evidence="1 2" key="1">
    <citation type="submission" date="2023-07" db="EMBL/GenBank/DDBJ databases">
        <title>Genomic Encyclopedia of Type Strains, Phase IV (KMG-IV): sequencing the most valuable type-strain genomes for metagenomic binning, comparative biology and taxonomic classification.</title>
        <authorList>
            <person name="Goeker M."/>
        </authorList>
    </citation>
    <scope>NUCLEOTIDE SEQUENCE [LARGE SCALE GENOMIC DNA]</scope>
    <source>
        <strain evidence="1 2">DSM 19619</strain>
    </source>
</reference>
<proteinExistence type="predicted"/>
<evidence type="ECO:0008006" key="3">
    <source>
        <dbReference type="Google" id="ProtNLM"/>
    </source>
</evidence>
<sequence>MLEETRRGLDELDDARLADLGIMRRPQRVTWLHVGRGLPPRPVVQSAYGPLVTAADLAGPTSSAQEPQP</sequence>
<keyword evidence="2" id="KW-1185">Reference proteome</keyword>
<evidence type="ECO:0000313" key="2">
    <source>
        <dbReference type="Proteomes" id="UP001242480"/>
    </source>
</evidence>
<accession>A0ABU0JPF1</accession>